<keyword evidence="1" id="KW-1133">Transmembrane helix</keyword>
<reference evidence="3" key="1">
    <citation type="submission" date="2016-11" db="EMBL/GenBank/DDBJ databases">
        <authorList>
            <person name="Varghese N."/>
            <person name="Submissions S."/>
        </authorList>
    </citation>
    <scope>NUCLEOTIDE SEQUENCE [LARGE SCALE GENOMIC DNA]</scope>
    <source>
        <strain evidence="3">DSM 29440</strain>
    </source>
</reference>
<gene>
    <name evidence="2" type="ORF">SAMN05444002_3087</name>
</gene>
<dbReference type="Proteomes" id="UP000184932">
    <property type="component" value="Unassembled WGS sequence"/>
</dbReference>
<accession>A0A1N6H518</accession>
<evidence type="ECO:0000313" key="3">
    <source>
        <dbReference type="Proteomes" id="UP000184932"/>
    </source>
</evidence>
<keyword evidence="3" id="KW-1185">Reference proteome</keyword>
<keyword evidence="1" id="KW-0812">Transmembrane</keyword>
<dbReference type="RefSeq" id="WP_074257029.1">
    <property type="nucleotide sequence ID" value="NZ_FSRL01000001.1"/>
</dbReference>
<name>A0A1N6H518_9RHOB</name>
<sequence length="103" mass="10831">MPDSKNRFVPLPPQAQIDPLEELPAVKEEPKKAPKGVFGRCVDRICAACTEVIRGLMPYIIVSAVLLVAIAVFFGVSSQAAIILLGLGAVALGVFVAATQGQE</sequence>
<proteinExistence type="predicted"/>
<feature type="transmembrane region" description="Helical" evidence="1">
    <location>
        <begin position="56"/>
        <end position="74"/>
    </location>
</feature>
<organism evidence="2 3">
    <name type="scientific">Vannielia litorea</name>
    <dbReference type="NCBI Taxonomy" id="1217970"/>
    <lineage>
        <taxon>Bacteria</taxon>
        <taxon>Pseudomonadati</taxon>
        <taxon>Pseudomonadota</taxon>
        <taxon>Alphaproteobacteria</taxon>
        <taxon>Rhodobacterales</taxon>
        <taxon>Paracoccaceae</taxon>
        <taxon>Vannielia</taxon>
    </lineage>
</organism>
<dbReference type="EMBL" id="FSRL01000001">
    <property type="protein sequence ID" value="SIO14890.1"/>
    <property type="molecule type" value="Genomic_DNA"/>
</dbReference>
<dbReference type="AlphaFoldDB" id="A0A1N6H518"/>
<protein>
    <submittedName>
        <fullName evidence="2">Uncharacterized protein</fullName>
    </submittedName>
</protein>
<evidence type="ECO:0000256" key="1">
    <source>
        <dbReference type="SAM" id="Phobius"/>
    </source>
</evidence>
<evidence type="ECO:0000313" key="2">
    <source>
        <dbReference type="EMBL" id="SIO14890.1"/>
    </source>
</evidence>
<keyword evidence="1" id="KW-0472">Membrane</keyword>
<feature type="transmembrane region" description="Helical" evidence="1">
    <location>
        <begin position="80"/>
        <end position="98"/>
    </location>
</feature>